<keyword evidence="4" id="KW-1185">Reference proteome</keyword>
<feature type="domain" description="Response regulatory" evidence="2">
    <location>
        <begin position="12"/>
        <end position="130"/>
    </location>
</feature>
<evidence type="ECO:0000256" key="1">
    <source>
        <dbReference type="PROSITE-ProRule" id="PRU00169"/>
    </source>
</evidence>
<dbReference type="Proteomes" id="UP001500655">
    <property type="component" value="Unassembled WGS sequence"/>
</dbReference>
<accession>A0ABP4W475</accession>
<evidence type="ECO:0000259" key="2">
    <source>
        <dbReference type="PROSITE" id="PS50110"/>
    </source>
</evidence>
<protein>
    <recommendedName>
        <fullName evidence="2">Response regulatory domain-containing protein</fullName>
    </recommendedName>
</protein>
<dbReference type="RefSeq" id="WP_344078164.1">
    <property type="nucleotide sequence ID" value="NZ_BAAALS010000005.1"/>
</dbReference>
<organism evidence="3 4">
    <name type="scientific">Luedemannella helvata</name>
    <dbReference type="NCBI Taxonomy" id="349315"/>
    <lineage>
        <taxon>Bacteria</taxon>
        <taxon>Bacillati</taxon>
        <taxon>Actinomycetota</taxon>
        <taxon>Actinomycetes</taxon>
        <taxon>Micromonosporales</taxon>
        <taxon>Micromonosporaceae</taxon>
        <taxon>Luedemannella</taxon>
    </lineage>
</organism>
<dbReference type="Gene3D" id="3.40.50.2300">
    <property type="match status" value="1"/>
</dbReference>
<dbReference type="InterPro" id="IPR001789">
    <property type="entry name" value="Sig_transdc_resp-reg_receiver"/>
</dbReference>
<dbReference type="SUPFAM" id="SSF52172">
    <property type="entry name" value="CheY-like"/>
    <property type="match status" value="1"/>
</dbReference>
<comment type="caution">
    <text evidence="3">The sequence shown here is derived from an EMBL/GenBank/DDBJ whole genome shotgun (WGS) entry which is preliminary data.</text>
</comment>
<proteinExistence type="predicted"/>
<reference evidence="4" key="1">
    <citation type="journal article" date="2019" name="Int. J. Syst. Evol. Microbiol.">
        <title>The Global Catalogue of Microorganisms (GCM) 10K type strain sequencing project: providing services to taxonomists for standard genome sequencing and annotation.</title>
        <authorList>
            <consortium name="The Broad Institute Genomics Platform"/>
            <consortium name="The Broad Institute Genome Sequencing Center for Infectious Disease"/>
            <person name="Wu L."/>
            <person name="Ma J."/>
        </authorList>
    </citation>
    <scope>NUCLEOTIDE SEQUENCE [LARGE SCALE GENOMIC DNA]</scope>
    <source>
        <strain evidence="4">JCM 13249</strain>
    </source>
</reference>
<dbReference type="InterPro" id="IPR011006">
    <property type="entry name" value="CheY-like_superfamily"/>
</dbReference>
<gene>
    <name evidence="3" type="ORF">GCM10009681_14280</name>
</gene>
<name>A0ABP4W475_9ACTN</name>
<keyword evidence="1" id="KW-0597">Phosphoprotein</keyword>
<feature type="modified residue" description="4-aspartylphosphate" evidence="1">
    <location>
        <position position="66"/>
    </location>
</feature>
<sequence>MTDTSAPARRALVLLYSDDPKVREAMRLAIGAEPTADLSVRFIEASVHGEVFRLLDTEDIDLVVLDGEAAPAGGLGISRQIKDEVRPAPPVIVVIARAADRWLAAYSGADATLQHPLDPMTTGDTIATVLLERAAR</sequence>
<dbReference type="PROSITE" id="PS50110">
    <property type="entry name" value="RESPONSE_REGULATORY"/>
    <property type="match status" value="1"/>
</dbReference>
<dbReference type="EMBL" id="BAAALS010000005">
    <property type="protein sequence ID" value="GAA1744517.1"/>
    <property type="molecule type" value="Genomic_DNA"/>
</dbReference>
<evidence type="ECO:0000313" key="4">
    <source>
        <dbReference type="Proteomes" id="UP001500655"/>
    </source>
</evidence>
<evidence type="ECO:0000313" key="3">
    <source>
        <dbReference type="EMBL" id="GAA1744517.1"/>
    </source>
</evidence>